<reference evidence="2" key="2">
    <citation type="submission" date="2020-10" db="UniProtKB">
        <authorList>
            <consortium name="WormBaseParasite"/>
        </authorList>
    </citation>
    <scope>IDENTIFICATION</scope>
</reference>
<organism evidence="1 2">
    <name type="scientific">Panagrellus redivivus</name>
    <name type="common">Microworm</name>
    <dbReference type="NCBI Taxonomy" id="6233"/>
    <lineage>
        <taxon>Eukaryota</taxon>
        <taxon>Metazoa</taxon>
        <taxon>Ecdysozoa</taxon>
        <taxon>Nematoda</taxon>
        <taxon>Chromadorea</taxon>
        <taxon>Rhabditida</taxon>
        <taxon>Tylenchina</taxon>
        <taxon>Panagrolaimomorpha</taxon>
        <taxon>Panagrolaimoidea</taxon>
        <taxon>Panagrolaimidae</taxon>
        <taxon>Panagrellus</taxon>
    </lineage>
</organism>
<evidence type="ECO:0000313" key="2">
    <source>
        <dbReference type="WBParaSite" id="Pan_g14057.t1"/>
    </source>
</evidence>
<keyword evidence="1" id="KW-1185">Reference proteome</keyword>
<sequence>MPYPIDKLPYGLRRRLSELSTPSERYNLQIATGNPSICPPKLQNLKINHTLRWDLISKNGILSVLKNGNCQPATFAENDLFCCSEVLILTNISSQDLINPILNPFILRPEGLLLQKCDISMTFLQTLSRQTDQCVQVVVCQGSCSSATLSDVFLAFPYLRWLEAPEISPTPTWMSDILRHQKNKIIGLAIRGTPEQLGVITLTQLGAFIGAQSKKFKMVIEIPIRGNEEYFQNLNSEIDKLPKRIPRACRILPV</sequence>
<dbReference type="Proteomes" id="UP000492821">
    <property type="component" value="Unassembled WGS sequence"/>
</dbReference>
<proteinExistence type="predicted"/>
<dbReference type="WBParaSite" id="Pan_g14057.t1">
    <property type="protein sequence ID" value="Pan_g14057.t1"/>
    <property type="gene ID" value="Pan_g14057"/>
</dbReference>
<protein>
    <submittedName>
        <fullName evidence="2">Recep_L_domain domain-containing protein</fullName>
    </submittedName>
</protein>
<reference evidence="1" key="1">
    <citation type="journal article" date="2013" name="Genetics">
        <title>The draft genome and transcriptome of Panagrellus redivivus are shaped by the harsh demands of a free-living lifestyle.</title>
        <authorList>
            <person name="Srinivasan J."/>
            <person name="Dillman A.R."/>
            <person name="Macchietto M.G."/>
            <person name="Heikkinen L."/>
            <person name="Lakso M."/>
            <person name="Fracchia K.M."/>
            <person name="Antoshechkin I."/>
            <person name="Mortazavi A."/>
            <person name="Wong G."/>
            <person name="Sternberg P.W."/>
        </authorList>
    </citation>
    <scope>NUCLEOTIDE SEQUENCE [LARGE SCALE GENOMIC DNA]</scope>
    <source>
        <strain evidence="1">MT8872</strain>
    </source>
</reference>
<accession>A0A7E4UXL9</accession>
<evidence type="ECO:0000313" key="1">
    <source>
        <dbReference type="Proteomes" id="UP000492821"/>
    </source>
</evidence>
<dbReference type="AlphaFoldDB" id="A0A7E4UXL9"/>
<name>A0A7E4UXL9_PANRE</name>